<gene>
    <name evidence="2" type="ORF">UFOPK3554_00687</name>
</gene>
<feature type="domain" description="DUF3071" evidence="1">
    <location>
        <begin position="1"/>
        <end position="165"/>
    </location>
</feature>
<protein>
    <submittedName>
        <fullName evidence="2">Unannotated protein</fullName>
    </submittedName>
</protein>
<dbReference type="InterPro" id="IPR021421">
    <property type="entry name" value="DUF3071"/>
</dbReference>
<dbReference type="EMBL" id="CAFBSG010000008">
    <property type="protein sequence ID" value="CAB5240161.1"/>
    <property type="molecule type" value="Genomic_DNA"/>
</dbReference>
<dbReference type="AlphaFoldDB" id="A0A6J7XTS3"/>
<dbReference type="Pfam" id="PF11268">
    <property type="entry name" value="DUF3071"/>
    <property type="match status" value="1"/>
</dbReference>
<evidence type="ECO:0000313" key="2">
    <source>
        <dbReference type="EMBL" id="CAB5240161.1"/>
    </source>
</evidence>
<name>A0A6J7XTS3_9ZZZZ</name>
<organism evidence="2">
    <name type="scientific">freshwater metagenome</name>
    <dbReference type="NCBI Taxonomy" id="449393"/>
    <lineage>
        <taxon>unclassified sequences</taxon>
        <taxon>metagenomes</taxon>
        <taxon>ecological metagenomes</taxon>
    </lineage>
</organism>
<proteinExistence type="predicted"/>
<sequence length="269" mass="30203">MTDLRFIGKTPDGVSVTLADTNENEFTLRISDSLRSAINAPRLSSVPSQDDANLTVAEIQRRLRAGESAQDLAQESGTSIEKIERFSGPIMQERSYIIDRTHAIVMKKELGEDPQTLYDMVMSRLLPRGVGEDALEWSAWRHHDGTWSMSLSYPNNDGHGDAVWHVDLSRNAVTANDENARWMMGEQPAPHKNYERPSPASQIYTETLTSVHTEVREEPDAEIRETPRLIAIRDEPDAAARLDGVTGRAKVPSWDEIMFGKTTTQEEEN</sequence>
<dbReference type="InterPro" id="IPR047682">
    <property type="entry name" value="SepH-like"/>
</dbReference>
<reference evidence="2" key="1">
    <citation type="submission" date="2020-05" db="EMBL/GenBank/DDBJ databases">
        <authorList>
            <person name="Chiriac C."/>
            <person name="Salcher M."/>
            <person name="Ghai R."/>
            <person name="Kavagutti S V."/>
        </authorList>
    </citation>
    <scope>NUCLEOTIDE SEQUENCE</scope>
</reference>
<accession>A0A6J7XTS3</accession>
<dbReference type="NCBIfam" id="NF040712">
    <property type="entry name" value="SepH"/>
    <property type="match status" value="1"/>
</dbReference>
<evidence type="ECO:0000259" key="1">
    <source>
        <dbReference type="Pfam" id="PF11268"/>
    </source>
</evidence>